<dbReference type="PANTHER" id="PTHR10380">
    <property type="entry name" value="CUTICLE PROTEIN"/>
    <property type="match status" value="1"/>
</dbReference>
<dbReference type="AlphaFoldDB" id="A0A9N9T1C3"/>
<evidence type="ECO:0000313" key="5">
    <source>
        <dbReference type="Proteomes" id="UP001153709"/>
    </source>
</evidence>
<accession>A0A9N9T1C3</accession>
<feature type="chain" id="PRO_5040341808" evidence="3">
    <location>
        <begin position="20"/>
        <end position="146"/>
    </location>
</feature>
<dbReference type="GO" id="GO:0062129">
    <property type="term" value="C:chitin-based extracellular matrix"/>
    <property type="evidence" value="ECO:0007669"/>
    <property type="project" value="TreeGrafter"/>
</dbReference>
<keyword evidence="5" id="KW-1185">Reference proteome</keyword>
<dbReference type="EMBL" id="OU898279">
    <property type="protein sequence ID" value="CAG9833642.1"/>
    <property type="molecule type" value="Genomic_DNA"/>
</dbReference>
<sequence length="146" mass="15631">MIERLVVIVLASVVLCVQCRPSGDARIVKYTNELTDTGYNFEYETSNGIKRQETGSYHPNNQEDGILKVNGQFEYPSPDGYQVSVVFVSDEKGYRPKVSISSGPISPPLVGVPGNAFVAFDNRINVGEKSISSSAIASLAGGGLGK</sequence>
<dbReference type="GO" id="GO:0008010">
    <property type="term" value="F:structural constituent of chitin-based larval cuticle"/>
    <property type="evidence" value="ECO:0007669"/>
    <property type="project" value="TreeGrafter"/>
</dbReference>
<dbReference type="OrthoDB" id="6778216at2759"/>
<dbReference type="Proteomes" id="UP001153709">
    <property type="component" value="Chromosome 4"/>
</dbReference>
<dbReference type="PANTHER" id="PTHR10380:SF173">
    <property type="entry name" value="CUTICULAR PROTEIN 47EF, ISOFORM C-RELATED"/>
    <property type="match status" value="1"/>
</dbReference>
<dbReference type="PROSITE" id="PS51155">
    <property type="entry name" value="CHIT_BIND_RR_2"/>
    <property type="match status" value="1"/>
</dbReference>
<keyword evidence="3" id="KW-0732">Signal</keyword>
<evidence type="ECO:0000256" key="2">
    <source>
        <dbReference type="PROSITE-ProRule" id="PRU00497"/>
    </source>
</evidence>
<gene>
    <name evidence="4" type="ORF">DIABBA_LOCUS7029</name>
</gene>
<keyword evidence="1 2" id="KW-0193">Cuticle</keyword>
<dbReference type="InterPro" id="IPR000618">
    <property type="entry name" value="Insect_cuticle"/>
</dbReference>
<protein>
    <submittedName>
        <fullName evidence="4">Uncharacterized protein</fullName>
    </submittedName>
</protein>
<organism evidence="4 5">
    <name type="scientific">Diabrotica balteata</name>
    <name type="common">Banded cucumber beetle</name>
    <dbReference type="NCBI Taxonomy" id="107213"/>
    <lineage>
        <taxon>Eukaryota</taxon>
        <taxon>Metazoa</taxon>
        <taxon>Ecdysozoa</taxon>
        <taxon>Arthropoda</taxon>
        <taxon>Hexapoda</taxon>
        <taxon>Insecta</taxon>
        <taxon>Pterygota</taxon>
        <taxon>Neoptera</taxon>
        <taxon>Endopterygota</taxon>
        <taxon>Coleoptera</taxon>
        <taxon>Polyphaga</taxon>
        <taxon>Cucujiformia</taxon>
        <taxon>Chrysomeloidea</taxon>
        <taxon>Chrysomelidae</taxon>
        <taxon>Galerucinae</taxon>
        <taxon>Diabroticina</taxon>
        <taxon>Diabroticites</taxon>
        <taxon>Diabrotica</taxon>
    </lineage>
</organism>
<evidence type="ECO:0000313" key="4">
    <source>
        <dbReference type="EMBL" id="CAG9833642.1"/>
    </source>
</evidence>
<dbReference type="InterPro" id="IPR050468">
    <property type="entry name" value="Cuticle_Struct_Prot"/>
</dbReference>
<dbReference type="Pfam" id="PF00379">
    <property type="entry name" value="Chitin_bind_4"/>
    <property type="match status" value="1"/>
</dbReference>
<evidence type="ECO:0000256" key="1">
    <source>
        <dbReference type="ARBA" id="ARBA00022460"/>
    </source>
</evidence>
<name>A0A9N9T1C3_DIABA</name>
<proteinExistence type="predicted"/>
<reference evidence="4" key="1">
    <citation type="submission" date="2022-01" db="EMBL/GenBank/DDBJ databases">
        <authorList>
            <person name="King R."/>
        </authorList>
    </citation>
    <scope>NUCLEOTIDE SEQUENCE</scope>
</reference>
<feature type="signal peptide" evidence="3">
    <location>
        <begin position="1"/>
        <end position="19"/>
    </location>
</feature>
<dbReference type="PRINTS" id="PR00947">
    <property type="entry name" value="CUTICLE"/>
</dbReference>
<evidence type="ECO:0000256" key="3">
    <source>
        <dbReference type="SAM" id="SignalP"/>
    </source>
</evidence>